<reference evidence="1 2" key="1">
    <citation type="submission" date="2017-10" db="EMBL/GenBank/DDBJ databases">
        <authorList>
            <person name="Banno H."/>
            <person name="Chua N.-H."/>
        </authorList>
    </citation>
    <scope>NUCLEOTIDE SEQUENCE [LARGE SCALE GENOMIC DNA]</scope>
    <source>
        <strain evidence="1 2">YW11</strain>
    </source>
</reference>
<organism evidence="1 2">
    <name type="scientific">Teichococcus rhizosphaerae</name>
    <dbReference type="NCBI Taxonomy" id="1335062"/>
    <lineage>
        <taxon>Bacteria</taxon>
        <taxon>Pseudomonadati</taxon>
        <taxon>Pseudomonadota</taxon>
        <taxon>Alphaproteobacteria</taxon>
        <taxon>Acetobacterales</taxon>
        <taxon>Roseomonadaceae</taxon>
        <taxon>Roseomonas</taxon>
    </lineage>
</organism>
<dbReference type="Proteomes" id="UP000223527">
    <property type="component" value="Unassembled WGS sequence"/>
</dbReference>
<keyword evidence="2" id="KW-1185">Reference proteome</keyword>
<evidence type="ECO:0000313" key="1">
    <source>
        <dbReference type="EMBL" id="PHK94125.1"/>
    </source>
</evidence>
<dbReference type="EMBL" id="PDNU01000031">
    <property type="protein sequence ID" value="PHK94125.1"/>
    <property type="molecule type" value="Genomic_DNA"/>
</dbReference>
<name>A0A2C7A9S1_9PROT</name>
<gene>
    <name evidence="1" type="ORF">CR162_15290</name>
</gene>
<proteinExistence type="predicted"/>
<evidence type="ECO:0000313" key="2">
    <source>
        <dbReference type="Proteomes" id="UP000223527"/>
    </source>
</evidence>
<dbReference type="RefSeq" id="WP_099096398.1">
    <property type="nucleotide sequence ID" value="NZ_PDNU01000031.1"/>
</dbReference>
<accession>A0A2C7A9S1</accession>
<sequence length="215" mass="23740">MSASQASTKSFDLVHHLLTTRSTGRIAEVAMRLRKQERILPIVLKEDIATFPANMMARGATAFMLKAVAGIWMPTKCILVQLPLGTGALGVFAEVREDGTVDVFRLQSDGVNVRDCPFTTHLTPADPRPVFRWDRLWAGKPLFDDGKRWGKWAEASMRLTCHDKRLTVPAVQRWAEEAVLHDLFALALALSLIGTRSIALVRPDGSNIPMDGGHA</sequence>
<protein>
    <submittedName>
        <fullName evidence="1">Uncharacterized protein</fullName>
    </submittedName>
</protein>
<comment type="caution">
    <text evidence="1">The sequence shown here is derived from an EMBL/GenBank/DDBJ whole genome shotgun (WGS) entry which is preliminary data.</text>
</comment>
<dbReference type="OrthoDB" id="9777744at2"/>
<dbReference type="AlphaFoldDB" id="A0A2C7A9S1"/>